<dbReference type="OrthoDB" id="3022451at2759"/>
<dbReference type="GeneID" id="59340472"/>
<proteinExistence type="predicted"/>
<gene>
    <name evidence="1" type="ORF">MIND_00100800</name>
</gene>
<dbReference type="AlphaFoldDB" id="A0A8H6WI78"/>
<accession>A0A8H6WI78</accession>
<organism evidence="1 2">
    <name type="scientific">Mycena indigotica</name>
    <dbReference type="NCBI Taxonomy" id="2126181"/>
    <lineage>
        <taxon>Eukaryota</taxon>
        <taxon>Fungi</taxon>
        <taxon>Dikarya</taxon>
        <taxon>Basidiomycota</taxon>
        <taxon>Agaricomycotina</taxon>
        <taxon>Agaricomycetes</taxon>
        <taxon>Agaricomycetidae</taxon>
        <taxon>Agaricales</taxon>
        <taxon>Marasmiineae</taxon>
        <taxon>Mycenaceae</taxon>
        <taxon>Mycena</taxon>
    </lineage>
</organism>
<reference evidence="1" key="1">
    <citation type="submission" date="2020-05" db="EMBL/GenBank/DDBJ databases">
        <title>Mycena genomes resolve the evolution of fungal bioluminescence.</title>
        <authorList>
            <person name="Tsai I.J."/>
        </authorList>
    </citation>
    <scope>NUCLEOTIDE SEQUENCE</scope>
    <source>
        <strain evidence="1">171206Taipei</strain>
    </source>
</reference>
<dbReference type="RefSeq" id="XP_037225866.1">
    <property type="nucleotide sequence ID" value="XM_037357956.1"/>
</dbReference>
<dbReference type="EMBL" id="JACAZF010000001">
    <property type="protein sequence ID" value="KAF7315843.1"/>
    <property type="molecule type" value="Genomic_DNA"/>
</dbReference>
<dbReference type="Proteomes" id="UP000636479">
    <property type="component" value="Unassembled WGS sequence"/>
</dbReference>
<sequence length="321" mass="36838">MATKVASLLANSLELFVERGQNLLEEVRTRLEWSWGLEYEGLEEHLQQFPDNCELLTDEQLIVLPHRYNLWKLSIRASAASKSLQRRPHISQTYKGTSSFNYFVIPLDPASPVMPRRIQLTTPPHIIVIYAAAKLSRAYHGEPIRDDPIGRELLERVLQFDEEDPFQFDNFSIGVTRQLYRTWTNRDPVAPTFKSGQSDATLVEERPVIHVPSAENLKSKQPPTVEVYLEPERRVTAHELMHDFNGEEGSSDSDIEDDSDPLWEMDVEQWASTALHVGERDEKVLINEVLPDALERTRTFASIDLSQPAYLKHGKRRRAAV</sequence>
<comment type="caution">
    <text evidence="1">The sequence shown here is derived from an EMBL/GenBank/DDBJ whole genome shotgun (WGS) entry which is preliminary data.</text>
</comment>
<protein>
    <submittedName>
        <fullName evidence="1">PCI domain-containing protein</fullName>
    </submittedName>
</protein>
<evidence type="ECO:0000313" key="1">
    <source>
        <dbReference type="EMBL" id="KAF7315843.1"/>
    </source>
</evidence>
<keyword evidence="2" id="KW-1185">Reference proteome</keyword>
<evidence type="ECO:0000313" key="2">
    <source>
        <dbReference type="Proteomes" id="UP000636479"/>
    </source>
</evidence>
<name>A0A8H6WI78_9AGAR</name>